<dbReference type="PANTHER" id="PTHR32309">
    <property type="entry name" value="TYROSINE-PROTEIN KINASE"/>
    <property type="match status" value="1"/>
</dbReference>
<keyword evidence="1" id="KW-0547">Nucleotide-binding</keyword>
<evidence type="ECO:0000313" key="4">
    <source>
        <dbReference type="EMBL" id="MFC5582163.1"/>
    </source>
</evidence>
<dbReference type="EMBL" id="JBHSNG010000015">
    <property type="protein sequence ID" value="MFC5582163.1"/>
    <property type="molecule type" value="Genomic_DNA"/>
</dbReference>
<dbReference type="CDD" id="cd05387">
    <property type="entry name" value="BY-kinase"/>
    <property type="match status" value="1"/>
</dbReference>
<dbReference type="SUPFAM" id="SSF52540">
    <property type="entry name" value="P-loop containing nucleoside triphosphate hydrolases"/>
    <property type="match status" value="1"/>
</dbReference>
<keyword evidence="2" id="KW-0067">ATP-binding</keyword>
<evidence type="ECO:0000256" key="1">
    <source>
        <dbReference type="ARBA" id="ARBA00022741"/>
    </source>
</evidence>
<dbReference type="InterPro" id="IPR050445">
    <property type="entry name" value="Bact_polysacc_biosynth/exp"/>
</dbReference>
<dbReference type="PANTHER" id="PTHR32309:SF31">
    <property type="entry name" value="CAPSULAR EXOPOLYSACCHARIDE FAMILY"/>
    <property type="match status" value="1"/>
</dbReference>
<evidence type="ECO:0000256" key="3">
    <source>
        <dbReference type="SAM" id="MobiDB-lite"/>
    </source>
</evidence>
<accession>A0ABW0SZZ8</accession>
<keyword evidence="5" id="KW-1185">Reference proteome</keyword>
<comment type="caution">
    <text evidence="4">The sequence shown here is derived from an EMBL/GenBank/DDBJ whole genome shotgun (WGS) entry which is preliminary data.</text>
</comment>
<dbReference type="InterPro" id="IPR033756">
    <property type="entry name" value="YlxH/NBP35"/>
</dbReference>
<protein>
    <submittedName>
        <fullName evidence="4">P-loop NTPase</fullName>
    </submittedName>
</protein>
<dbReference type="Gene3D" id="3.40.50.300">
    <property type="entry name" value="P-loop containing nucleotide triphosphate hydrolases"/>
    <property type="match status" value="1"/>
</dbReference>
<dbReference type="InterPro" id="IPR005702">
    <property type="entry name" value="Wzc-like_C"/>
</dbReference>
<organism evidence="4 5">
    <name type="scientific">Rhodanobacter terrae</name>
    <dbReference type="NCBI Taxonomy" id="418647"/>
    <lineage>
        <taxon>Bacteria</taxon>
        <taxon>Pseudomonadati</taxon>
        <taxon>Pseudomonadota</taxon>
        <taxon>Gammaproteobacteria</taxon>
        <taxon>Lysobacterales</taxon>
        <taxon>Rhodanobacteraceae</taxon>
        <taxon>Rhodanobacter</taxon>
    </lineage>
</organism>
<evidence type="ECO:0000313" key="5">
    <source>
        <dbReference type="Proteomes" id="UP001596111"/>
    </source>
</evidence>
<feature type="compositionally biased region" description="Polar residues" evidence="3">
    <location>
        <begin position="27"/>
        <end position="36"/>
    </location>
</feature>
<name>A0ABW0SZZ8_9GAMM</name>
<sequence>MSIVEKAAEKLKALRPEPQVSPPTAPQLDTKSSHSAPTVQRLMERGLAADQPAEAAPLWHVDKMALERMGFLPAHGDGDGERRLADEMRRIKRPLLVNVTGKGVKALAHAERIVVTSAGAGEGKSFTAMNLALSLAREPDFEVLLVDGDITKSTITRAFGLDGRPGLMDVLADERRQPAEVIVRTDVLNLLVVPAGERRPLIGELFGSRRMDAVLEGLGGRNRRRLVVFDSAPLLATSESQVLASYMGQVVVVVAAGHTRQQALHASLQSLSDSQYVGLILNMSNLPASENHYDCGYGY</sequence>
<dbReference type="RefSeq" id="WP_377327991.1">
    <property type="nucleotide sequence ID" value="NZ_JBHSNG010000015.1"/>
</dbReference>
<dbReference type="Proteomes" id="UP001596111">
    <property type="component" value="Unassembled WGS sequence"/>
</dbReference>
<reference evidence="5" key="1">
    <citation type="journal article" date="2019" name="Int. J. Syst. Evol. Microbiol.">
        <title>The Global Catalogue of Microorganisms (GCM) 10K type strain sequencing project: providing services to taxonomists for standard genome sequencing and annotation.</title>
        <authorList>
            <consortium name="The Broad Institute Genomics Platform"/>
            <consortium name="The Broad Institute Genome Sequencing Center for Infectious Disease"/>
            <person name="Wu L."/>
            <person name="Ma J."/>
        </authorList>
    </citation>
    <scope>NUCLEOTIDE SEQUENCE [LARGE SCALE GENOMIC DNA]</scope>
    <source>
        <strain evidence="5">CGMCC 1.13587</strain>
    </source>
</reference>
<proteinExistence type="predicted"/>
<feature type="region of interest" description="Disordered" evidence="3">
    <location>
        <begin position="10"/>
        <end position="36"/>
    </location>
</feature>
<dbReference type="Pfam" id="PF10609">
    <property type="entry name" value="ParA"/>
    <property type="match status" value="1"/>
</dbReference>
<gene>
    <name evidence="4" type="ORF">ACFPPB_13650</name>
</gene>
<evidence type="ECO:0000256" key="2">
    <source>
        <dbReference type="ARBA" id="ARBA00022840"/>
    </source>
</evidence>
<dbReference type="InterPro" id="IPR027417">
    <property type="entry name" value="P-loop_NTPase"/>
</dbReference>